<dbReference type="InterPro" id="IPR032710">
    <property type="entry name" value="NTF2-like_dom_sf"/>
</dbReference>
<evidence type="ECO:0000259" key="1">
    <source>
        <dbReference type="Pfam" id="PF12680"/>
    </source>
</evidence>
<dbReference type="Proteomes" id="UP001141259">
    <property type="component" value="Unassembled WGS sequence"/>
</dbReference>
<dbReference type="RefSeq" id="WP_259629180.1">
    <property type="nucleotide sequence ID" value="NZ_JANYMP010000036.1"/>
</dbReference>
<comment type="caution">
    <text evidence="2">The sequence shown here is derived from an EMBL/GenBank/DDBJ whole genome shotgun (WGS) entry which is preliminary data.</text>
</comment>
<reference evidence="2" key="1">
    <citation type="submission" date="2022-08" db="EMBL/GenBank/DDBJ databases">
        <authorList>
            <person name="Tistechok S."/>
            <person name="Samborskyy M."/>
            <person name="Roman I."/>
        </authorList>
    </citation>
    <scope>NUCLEOTIDE SEQUENCE</scope>
    <source>
        <strain evidence="2">DSM 103496</strain>
    </source>
</reference>
<dbReference type="InterPro" id="IPR037401">
    <property type="entry name" value="SnoaL-like"/>
</dbReference>
<feature type="domain" description="SnoaL-like" evidence="1">
    <location>
        <begin position="9"/>
        <end position="114"/>
    </location>
</feature>
<dbReference type="SUPFAM" id="SSF54427">
    <property type="entry name" value="NTF2-like"/>
    <property type="match status" value="1"/>
</dbReference>
<name>A0A9X2VX35_9PSEU</name>
<evidence type="ECO:0000313" key="2">
    <source>
        <dbReference type="EMBL" id="MCS7483727.1"/>
    </source>
</evidence>
<sequence length="141" mass="15591">MDQEELALKWIEAYNAHDFAQQAALMTEDGEVMIPAMNIVQGPAWDQTGQSSARLVDDRTIEVLRMISSGDAVAIEMLWHGTSKGGPGMAPAGERVELQNCIVLTFRDSLISRYVEYIGWCQGIDLHVVRSRILESGRPTG</sequence>
<protein>
    <submittedName>
        <fullName evidence="2">Nuclear transport factor 2 family protein</fullName>
    </submittedName>
</protein>
<dbReference type="EMBL" id="JANYMP010000036">
    <property type="protein sequence ID" value="MCS7483727.1"/>
    <property type="molecule type" value="Genomic_DNA"/>
</dbReference>
<keyword evidence="3" id="KW-1185">Reference proteome</keyword>
<accession>A0A9X2VX35</accession>
<dbReference type="Gene3D" id="3.10.450.50">
    <property type="match status" value="1"/>
</dbReference>
<dbReference type="Pfam" id="PF12680">
    <property type="entry name" value="SnoaL_2"/>
    <property type="match status" value="1"/>
</dbReference>
<proteinExistence type="predicted"/>
<evidence type="ECO:0000313" key="3">
    <source>
        <dbReference type="Proteomes" id="UP001141259"/>
    </source>
</evidence>
<dbReference type="AlphaFoldDB" id="A0A9X2VX35"/>
<organism evidence="2 3">
    <name type="scientific">Umezawaea endophytica</name>
    <dbReference type="NCBI Taxonomy" id="1654476"/>
    <lineage>
        <taxon>Bacteria</taxon>
        <taxon>Bacillati</taxon>
        <taxon>Actinomycetota</taxon>
        <taxon>Actinomycetes</taxon>
        <taxon>Pseudonocardiales</taxon>
        <taxon>Pseudonocardiaceae</taxon>
        <taxon>Umezawaea</taxon>
    </lineage>
</organism>
<gene>
    <name evidence="2" type="ORF">NZH93_43385</name>
</gene>